<dbReference type="EMBL" id="CP000878">
    <property type="protein sequence ID" value="ABX08684.1"/>
    <property type="molecule type" value="Genomic_DNA"/>
</dbReference>
<evidence type="ECO:0000313" key="3">
    <source>
        <dbReference type="Proteomes" id="UP000000788"/>
    </source>
</evidence>
<dbReference type="STRING" id="93059.P9211_07531"/>
<dbReference type="RefSeq" id="WP_012195306.1">
    <property type="nucleotide sequence ID" value="NC_009976.1"/>
</dbReference>
<dbReference type="InterPro" id="IPR005123">
    <property type="entry name" value="Oxoglu/Fe-dep_dioxygenase_dom"/>
</dbReference>
<dbReference type="InterPro" id="IPR027450">
    <property type="entry name" value="AlkB-like"/>
</dbReference>
<protein>
    <submittedName>
        <fullName evidence="2">Alkylated DNA repair protein</fullName>
    </submittedName>
</protein>
<dbReference type="Proteomes" id="UP000000788">
    <property type="component" value="Chromosome"/>
</dbReference>
<dbReference type="Pfam" id="PF13532">
    <property type="entry name" value="2OG-FeII_Oxy_2"/>
    <property type="match status" value="1"/>
</dbReference>
<dbReference type="PROSITE" id="PS51471">
    <property type="entry name" value="FE2OG_OXY"/>
    <property type="match status" value="1"/>
</dbReference>
<dbReference type="Gene3D" id="2.60.120.590">
    <property type="entry name" value="Alpha-ketoglutarate-dependent dioxygenase AlkB-like"/>
    <property type="match status" value="1"/>
</dbReference>
<gene>
    <name evidence="2" type="primary">alkB</name>
    <name evidence="2" type="ordered locus">P9211_07531</name>
</gene>
<dbReference type="InterPro" id="IPR037151">
    <property type="entry name" value="AlkB-like_sf"/>
</dbReference>
<dbReference type="eggNOG" id="COG3145">
    <property type="taxonomic scope" value="Bacteria"/>
</dbReference>
<dbReference type="GO" id="GO:0006307">
    <property type="term" value="P:DNA alkylation repair"/>
    <property type="evidence" value="ECO:0007669"/>
    <property type="project" value="InterPro"/>
</dbReference>
<dbReference type="SUPFAM" id="SSF51197">
    <property type="entry name" value="Clavaminate synthase-like"/>
    <property type="match status" value="1"/>
</dbReference>
<organism evidence="2 3">
    <name type="scientific">Prochlorococcus marinus (strain MIT 9211)</name>
    <dbReference type="NCBI Taxonomy" id="93059"/>
    <lineage>
        <taxon>Bacteria</taxon>
        <taxon>Bacillati</taxon>
        <taxon>Cyanobacteriota</taxon>
        <taxon>Cyanophyceae</taxon>
        <taxon>Synechococcales</taxon>
        <taxon>Prochlorococcaceae</taxon>
        <taxon>Prochlorococcus</taxon>
    </lineage>
</organism>
<proteinExistence type="predicted"/>
<feature type="domain" description="Fe2OG dioxygenase" evidence="1">
    <location>
        <begin position="92"/>
        <end position="189"/>
    </location>
</feature>
<evidence type="ECO:0000259" key="1">
    <source>
        <dbReference type="PROSITE" id="PS51471"/>
    </source>
</evidence>
<sequence>MKSLSNTEWSYFPALISHNQTGYWKNIILENLEWTQPVVKVYSKRYSVPRLTAFLGSKGISYKYSGAIHYAEDWPKWFFPLLDYIRDFSRTNYNGCLINLYRDGNDCMGWHSDNEKELDPKKSIASLSLGATRDFFFRSLIDSSSNNIELRDGDLLLMHPECQFNWKHCLPKRKKVSEVRINLTFRCYR</sequence>
<accession>A9BA22</accession>
<dbReference type="HOGENOM" id="CLU_048788_5_2_3"/>
<dbReference type="InterPro" id="IPR032854">
    <property type="entry name" value="ALKBH3"/>
</dbReference>
<keyword evidence="3" id="KW-1185">Reference proteome</keyword>
<dbReference type="GO" id="GO:0051213">
    <property type="term" value="F:dioxygenase activity"/>
    <property type="evidence" value="ECO:0007669"/>
    <property type="project" value="InterPro"/>
</dbReference>
<dbReference type="PANTHER" id="PTHR31212">
    <property type="entry name" value="ALPHA-KETOGLUTARATE-DEPENDENT DIOXYGENASE ALKB HOMOLOG 3"/>
    <property type="match status" value="1"/>
</dbReference>
<evidence type="ECO:0000313" key="2">
    <source>
        <dbReference type="EMBL" id="ABX08684.1"/>
    </source>
</evidence>
<dbReference type="KEGG" id="pmj:P9211_07531"/>
<dbReference type="OrthoDB" id="190276at2"/>
<dbReference type="AlphaFoldDB" id="A9BA22"/>
<name>A9BA22_PROM4</name>
<reference evidence="2 3" key="1">
    <citation type="journal article" date="2007" name="PLoS Genet.">
        <title>Patterns and implications of gene gain and loss in the evolution of Prochlorococcus.</title>
        <authorList>
            <person name="Kettler G.C."/>
            <person name="Martiny A.C."/>
            <person name="Huang K."/>
            <person name="Zucker J."/>
            <person name="Coleman M.L."/>
            <person name="Rodrigue S."/>
            <person name="Chen F."/>
            <person name="Lapidus A."/>
            <person name="Ferriera S."/>
            <person name="Johnson J."/>
            <person name="Steglich C."/>
            <person name="Church G.M."/>
            <person name="Richardson P."/>
            <person name="Chisholm S.W."/>
        </authorList>
    </citation>
    <scope>NUCLEOTIDE SEQUENCE [LARGE SCALE GENOMIC DNA]</scope>
    <source>
        <strain evidence="3">MIT 9211</strain>
    </source>
</reference>
<dbReference type="PANTHER" id="PTHR31212:SF4">
    <property type="entry name" value="ALPHA-KETOGLUTARATE-DEPENDENT DIOXYGENASE ALKB HOMOLOG 3"/>
    <property type="match status" value="1"/>
</dbReference>